<dbReference type="OrthoDB" id="4425116at2"/>
<dbReference type="Pfam" id="PF09355">
    <property type="entry name" value="Phage_Gp19"/>
    <property type="match status" value="1"/>
</dbReference>
<dbReference type="RefSeq" id="WP_038590311.1">
    <property type="nucleotide sequence ID" value="NZ_CP009211.1"/>
</dbReference>
<sequence length="155" mass="16974">MNISVDDVADVFPRPLLDEERERAKALINQAFELIELEFARRGRDFQQEVASSRWLQLAAKQAVRAMVFQAVLIGDNVGVASVSSSTGQEADAVTYSQGIKFHWGGVGIDDAILDLLGLGVGGFPRGRGGRVIPYGQRTAIRGAEFSERGAWWPR</sequence>
<proteinExistence type="predicted"/>
<accession>A0A076NG76</accession>
<evidence type="ECO:0000313" key="2">
    <source>
        <dbReference type="EMBL" id="SNV70735.1"/>
    </source>
</evidence>
<evidence type="ECO:0000313" key="4">
    <source>
        <dbReference type="Proteomes" id="UP000215374"/>
    </source>
</evidence>
<dbReference type="EMBL" id="LT906467">
    <property type="protein sequence ID" value="SNV70735.1"/>
    <property type="molecule type" value="Genomic_DNA"/>
</dbReference>
<dbReference type="HOGENOM" id="CLU_142127_0_0_11"/>
<reference evidence="2 4" key="2">
    <citation type="submission" date="2017-06" db="EMBL/GenBank/DDBJ databases">
        <authorList>
            <consortium name="Pathogen Informatics"/>
        </authorList>
    </citation>
    <scope>NUCLEOTIDE SEQUENCE [LARGE SCALE GENOMIC DNA]</scope>
    <source>
        <strain evidence="2 4">NCTC13015</strain>
    </source>
</reference>
<dbReference type="eggNOG" id="ENOG5031I04">
    <property type="taxonomic scope" value="Bacteria"/>
</dbReference>
<dbReference type="EMBL" id="CP009211">
    <property type="protein sequence ID" value="AIJ33459.1"/>
    <property type="molecule type" value="Genomic_DNA"/>
</dbReference>
<gene>
    <name evidence="1" type="ORF">CIMIT_05715</name>
    <name evidence="2" type="ORF">SAMEA4535761_01209</name>
</gene>
<organism evidence="1 3">
    <name type="scientific">Corynebacterium imitans</name>
    <dbReference type="NCBI Taxonomy" id="156978"/>
    <lineage>
        <taxon>Bacteria</taxon>
        <taxon>Bacillati</taxon>
        <taxon>Actinomycetota</taxon>
        <taxon>Actinomycetes</taxon>
        <taxon>Mycobacteriales</taxon>
        <taxon>Corynebacteriaceae</taxon>
        <taxon>Corynebacterium</taxon>
    </lineage>
</organism>
<dbReference type="Proteomes" id="UP000215374">
    <property type="component" value="Chromosome 1"/>
</dbReference>
<protein>
    <submittedName>
        <fullName evidence="2">Phage protein Gp19/Gp15/Gp42</fullName>
    </submittedName>
</protein>
<reference evidence="1 3" key="1">
    <citation type="submission" date="2014-08" db="EMBL/GenBank/DDBJ databases">
        <title>Complete genome sequence of Corynebacterium imitans DSM 44264, isolated from a five-month-old boy with suspected pharyngeal diphtheria.</title>
        <authorList>
            <person name="Mollmann S."/>
            <person name="Albersmeier A."/>
            <person name="Ruckert C."/>
            <person name="Tauch A."/>
        </authorList>
    </citation>
    <scope>NUCLEOTIDE SEQUENCE [LARGE SCALE GENOMIC DNA]</scope>
    <source>
        <strain evidence="1 3">DSM 44264</strain>
    </source>
</reference>
<dbReference type="KEGG" id="cii:CIMIT_05715"/>
<dbReference type="STRING" id="156978.CIMIT_05715"/>
<name>A0A076NG76_9CORY</name>
<dbReference type="Proteomes" id="UP000028780">
    <property type="component" value="Chromosome"/>
</dbReference>
<dbReference type="AlphaFoldDB" id="A0A076NG76"/>
<evidence type="ECO:0000313" key="3">
    <source>
        <dbReference type="Proteomes" id="UP000028780"/>
    </source>
</evidence>
<keyword evidence="3" id="KW-1185">Reference proteome</keyword>
<evidence type="ECO:0000313" key="1">
    <source>
        <dbReference type="EMBL" id="AIJ33459.1"/>
    </source>
</evidence>
<dbReference type="InterPro" id="IPR018963">
    <property type="entry name" value="Mycophage_D29_Gp19"/>
</dbReference>